<evidence type="ECO:0000256" key="1">
    <source>
        <dbReference type="SAM" id="MobiDB-lite"/>
    </source>
</evidence>
<feature type="region of interest" description="Disordered" evidence="1">
    <location>
        <begin position="1"/>
        <end position="25"/>
    </location>
</feature>
<evidence type="ECO:0000313" key="3">
    <source>
        <dbReference type="Proteomes" id="UP001225933"/>
    </source>
</evidence>
<dbReference type="EMBL" id="JAUHGV010000295">
    <property type="protein sequence ID" value="MDN4015322.1"/>
    <property type="molecule type" value="Genomic_DNA"/>
</dbReference>
<comment type="caution">
    <text evidence="2">The sequence shown here is derived from an EMBL/GenBank/DDBJ whole genome shotgun (WGS) entry which is preliminary data.</text>
</comment>
<proteinExistence type="predicted"/>
<feature type="region of interest" description="Disordered" evidence="1">
    <location>
        <begin position="40"/>
        <end position="81"/>
    </location>
</feature>
<evidence type="ECO:0000313" key="2">
    <source>
        <dbReference type="EMBL" id="MDN4015322.1"/>
    </source>
</evidence>
<protein>
    <submittedName>
        <fullName evidence="2">Uncharacterized protein</fullName>
    </submittedName>
</protein>
<dbReference type="Proteomes" id="UP001225933">
    <property type="component" value="Unassembled WGS sequence"/>
</dbReference>
<organism evidence="2 3">
    <name type="scientific">Chryseobacterium gambrini</name>
    <dbReference type="NCBI Taxonomy" id="373672"/>
    <lineage>
        <taxon>Bacteria</taxon>
        <taxon>Pseudomonadati</taxon>
        <taxon>Bacteroidota</taxon>
        <taxon>Flavobacteriia</taxon>
        <taxon>Flavobacteriales</taxon>
        <taxon>Weeksellaceae</taxon>
        <taxon>Chryseobacterium group</taxon>
        <taxon>Chryseobacterium</taxon>
    </lineage>
</organism>
<accession>A0AAJ1R882</accession>
<dbReference type="RefSeq" id="WP_290343843.1">
    <property type="nucleotide sequence ID" value="NZ_JAUHGV010000295.1"/>
</dbReference>
<feature type="non-terminal residue" evidence="2">
    <location>
        <position position="1"/>
    </location>
</feature>
<name>A0AAJ1R882_9FLAO</name>
<feature type="compositionally biased region" description="Polar residues" evidence="1">
    <location>
        <begin position="1"/>
        <end position="13"/>
    </location>
</feature>
<reference evidence="2" key="1">
    <citation type="submission" date="2023-06" db="EMBL/GenBank/DDBJ databases">
        <title>Two Chryseobacterium gambrini strains from China.</title>
        <authorList>
            <person name="Zeng J."/>
            <person name="Wu Y."/>
        </authorList>
    </citation>
    <scope>NUCLEOTIDE SEQUENCE</scope>
    <source>
        <strain evidence="2">SQ219</strain>
    </source>
</reference>
<gene>
    <name evidence="2" type="ORF">QX233_23000</name>
</gene>
<sequence length="81" mass="9340">ALLNPENSNNSLAAQMEAIKKRQAEEERLRREAEEAERLRRLKEQQDKEIEEQQQAEINARINGTPVVTGSQQEPKENVET</sequence>
<dbReference type="AlphaFoldDB" id="A0AAJ1R882"/>
<feature type="non-terminal residue" evidence="2">
    <location>
        <position position="81"/>
    </location>
</feature>